<sequence length="48" mass="5491">MRTVLICSTAGLWEPHLLATFLPGRCLYPQRVWPKSPPSVEKLRDLRG</sequence>
<accession>A0A0E9S7Y5</accession>
<organism evidence="1">
    <name type="scientific">Anguilla anguilla</name>
    <name type="common">European freshwater eel</name>
    <name type="synonym">Muraena anguilla</name>
    <dbReference type="NCBI Taxonomy" id="7936"/>
    <lineage>
        <taxon>Eukaryota</taxon>
        <taxon>Metazoa</taxon>
        <taxon>Chordata</taxon>
        <taxon>Craniata</taxon>
        <taxon>Vertebrata</taxon>
        <taxon>Euteleostomi</taxon>
        <taxon>Actinopterygii</taxon>
        <taxon>Neopterygii</taxon>
        <taxon>Teleostei</taxon>
        <taxon>Anguilliformes</taxon>
        <taxon>Anguillidae</taxon>
        <taxon>Anguilla</taxon>
    </lineage>
</organism>
<dbReference type="AlphaFoldDB" id="A0A0E9S7Y5"/>
<reference evidence="1" key="2">
    <citation type="journal article" date="2015" name="Fish Shellfish Immunol.">
        <title>Early steps in the European eel (Anguilla anguilla)-Vibrio vulnificus interaction in the gills: Role of the RtxA13 toxin.</title>
        <authorList>
            <person name="Callol A."/>
            <person name="Pajuelo D."/>
            <person name="Ebbesson L."/>
            <person name="Teles M."/>
            <person name="MacKenzie S."/>
            <person name="Amaro C."/>
        </authorList>
    </citation>
    <scope>NUCLEOTIDE SEQUENCE</scope>
</reference>
<dbReference type="EMBL" id="GBXM01071211">
    <property type="protein sequence ID" value="JAH37366.1"/>
    <property type="molecule type" value="Transcribed_RNA"/>
</dbReference>
<name>A0A0E9S7Y5_ANGAN</name>
<evidence type="ECO:0000313" key="1">
    <source>
        <dbReference type="EMBL" id="JAH37366.1"/>
    </source>
</evidence>
<protein>
    <submittedName>
        <fullName evidence="1">Uncharacterized protein</fullName>
    </submittedName>
</protein>
<proteinExistence type="predicted"/>
<reference evidence="1" key="1">
    <citation type="submission" date="2014-11" db="EMBL/GenBank/DDBJ databases">
        <authorList>
            <person name="Amaro Gonzalez C."/>
        </authorList>
    </citation>
    <scope>NUCLEOTIDE SEQUENCE</scope>
</reference>